<dbReference type="RefSeq" id="WP_183410991.1">
    <property type="nucleotide sequence ID" value="NZ_JACHWY010000003.1"/>
</dbReference>
<dbReference type="GO" id="GO:0016491">
    <property type="term" value="F:oxidoreductase activity"/>
    <property type="evidence" value="ECO:0007669"/>
    <property type="project" value="InterPro"/>
</dbReference>
<reference evidence="1 2" key="1">
    <citation type="submission" date="2020-08" db="EMBL/GenBank/DDBJ databases">
        <title>Genomic Encyclopedia of Type Strains, Phase III (KMG-III): the genomes of soil and plant-associated and newly described type strains.</title>
        <authorList>
            <person name="Whitman W."/>
        </authorList>
    </citation>
    <scope>NUCLEOTIDE SEQUENCE [LARGE SCALE GENOMIC DNA]</scope>
    <source>
        <strain evidence="1 2">CECT 8654</strain>
    </source>
</reference>
<comment type="caution">
    <text evidence="1">The sequence shown here is derived from an EMBL/GenBank/DDBJ whole genome shotgun (WGS) entry which is preliminary data.</text>
</comment>
<accession>A0A7W4W649</accession>
<name>A0A7W4W649_9GAMM</name>
<keyword evidence="2" id="KW-1185">Reference proteome</keyword>
<sequence length="158" mass="18634">MANKYSDTAIRMNFLVKPLLRSPLHWLMSSNVALIRFKGRKSGKAFETPVAYTKFDNEFLIGLSETHNRQWWRNYREPWPLQLKYKRRWLEGEAHWLEPGSDAYRQSFDRIFKRVSYLPKIYKVYDFDAAQGLTDAQLQVLLDNGSGMVRFLAKPVAN</sequence>
<dbReference type="EMBL" id="JACHWY010000003">
    <property type="protein sequence ID" value="MBB3048191.1"/>
    <property type="molecule type" value="Genomic_DNA"/>
</dbReference>
<organism evidence="1 2">
    <name type="scientific">Litorivivens lipolytica</name>
    <dbReference type="NCBI Taxonomy" id="1524264"/>
    <lineage>
        <taxon>Bacteria</taxon>
        <taxon>Pseudomonadati</taxon>
        <taxon>Pseudomonadota</taxon>
        <taxon>Gammaproteobacteria</taxon>
        <taxon>Litorivivens</taxon>
    </lineage>
</organism>
<protein>
    <recommendedName>
        <fullName evidence="3">DUF385 domain-containing protein</fullName>
    </recommendedName>
</protein>
<evidence type="ECO:0000313" key="2">
    <source>
        <dbReference type="Proteomes" id="UP000537130"/>
    </source>
</evidence>
<dbReference type="Proteomes" id="UP000537130">
    <property type="component" value="Unassembled WGS sequence"/>
</dbReference>
<evidence type="ECO:0000313" key="1">
    <source>
        <dbReference type="EMBL" id="MBB3048191.1"/>
    </source>
</evidence>
<dbReference type="Gene3D" id="2.30.110.10">
    <property type="entry name" value="Electron Transport, Fmn-binding Protein, Chain A"/>
    <property type="match status" value="1"/>
</dbReference>
<proteinExistence type="predicted"/>
<dbReference type="Pfam" id="PF04075">
    <property type="entry name" value="F420H2_quin_red"/>
    <property type="match status" value="1"/>
</dbReference>
<dbReference type="InterPro" id="IPR012349">
    <property type="entry name" value="Split_barrel_FMN-bd"/>
</dbReference>
<evidence type="ECO:0008006" key="3">
    <source>
        <dbReference type="Google" id="ProtNLM"/>
    </source>
</evidence>
<dbReference type="InterPro" id="IPR004378">
    <property type="entry name" value="F420H2_quin_Rdtase"/>
</dbReference>
<dbReference type="AlphaFoldDB" id="A0A7W4W649"/>
<gene>
    <name evidence="1" type="ORF">FHR99_002465</name>
</gene>